<feature type="domain" description="P-granule-associated protein DEPS-1 second OB-fold" evidence="4">
    <location>
        <begin position="101"/>
        <end position="184"/>
    </location>
</feature>
<comment type="caution">
    <text evidence="6">The sequence shown here is derived from an EMBL/GenBank/DDBJ whole genome shotgun (WGS) entry which is preliminary data.</text>
</comment>
<evidence type="ECO:0000259" key="2">
    <source>
        <dbReference type="Pfam" id="PF24338"/>
    </source>
</evidence>
<dbReference type="Pfam" id="PF24339">
    <property type="entry name" value="OB_DEPS-1_3rd"/>
    <property type="match status" value="1"/>
</dbReference>
<evidence type="ECO:0000259" key="5">
    <source>
        <dbReference type="Pfam" id="PF24343"/>
    </source>
</evidence>
<name>A0AAD4RDP3_9BILA</name>
<feature type="domain" description="P-granule-associated protein DEPS-1 first OB-fold" evidence="5">
    <location>
        <begin position="20"/>
        <end position="90"/>
    </location>
</feature>
<feature type="domain" description="DUF7506" evidence="2">
    <location>
        <begin position="332"/>
        <end position="384"/>
    </location>
</feature>
<dbReference type="AlphaFoldDB" id="A0AAD4RDP3"/>
<gene>
    <name evidence="6" type="ORF">DdX_01028</name>
</gene>
<dbReference type="InterPro" id="IPR057143">
    <property type="entry name" value="OB_DEPS-1_2nd"/>
</dbReference>
<keyword evidence="7" id="KW-1185">Reference proteome</keyword>
<dbReference type="Pfam" id="PF24342">
    <property type="entry name" value="OB_DEPS-1_2nd"/>
    <property type="match status" value="1"/>
</dbReference>
<accession>A0AAD4RDP3</accession>
<dbReference type="Proteomes" id="UP001201812">
    <property type="component" value="Unassembled WGS sequence"/>
</dbReference>
<feature type="domain" description="P-granule-associated protein DEPS-1 third OB-fold" evidence="3">
    <location>
        <begin position="229"/>
        <end position="289"/>
    </location>
</feature>
<evidence type="ECO:0000256" key="1">
    <source>
        <dbReference type="SAM" id="MobiDB-lite"/>
    </source>
</evidence>
<proteinExistence type="predicted"/>
<dbReference type="EMBL" id="JAKKPZ010000001">
    <property type="protein sequence ID" value="KAI1728825.1"/>
    <property type="molecule type" value="Genomic_DNA"/>
</dbReference>
<evidence type="ECO:0000259" key="4">
    <source>
        <dbReference type="Pfam" id="PF24342"/>
    </source>
</evidence>
<organism evidence="6 7">
    <name type="scientific">Ditylenchus destructor</name>
    <dbReference type="NCBI Taxonomy" id="166010"/>
    <lineage>
        <taxon>Eukaryota</taxon>
        <taxon>Metazoa</taxon>
        <taxon>Ecdysozoa</taxon>
        <taxon>Nematoda</taxon>
        <taxon>Chromadorea</taxon>
        <taxon>Rhabditida</taxon>
        <taxon>Tylenchina</taxon>
        <taxon>Tylenchomorpha</taxon>
        <taxon>Sphaerularioidea</taxon>
        <taxon>Anguinidae</taxon>
        <taxon>Anguininae</taxon>
        <taxon>Ditylenchus</taxon>
    </lineage>
</organism>
<evidence type="ECO:0000313" key="7">
    <source>
        <dbReference type="Proteomes" id="UP001201812"/>
    </source>
</evidence>
<feature type="region of interest" description="Disordered" evidence="1">
    <location>
        <begin position="1"/>
        <end position="21"/>
    </location>
</feature>
<evidence type="ECO:0000259" key="3">
    <source>
        <dbReference type="Pfam" id="PF24339"/>
    </source>
</evidence>
<feature type="compositionally biased region" description="Basic and acidic residues" evidence="1">
    <location>
        <begin position="1"/>
        <end position="11"/>
    </location>
</feature>
<dbReference type="InterPro" id="IPR057147">
    <property type="entry name" value="OB_DEPS-1_3rd"/>
</dbReference>
<dbReference type="InterPro" id="IPR057139">
    <property type="entry name" value="OB_DEPS-1_1st"/>
</dbReference>
<dbReference type="Pfam" id="PF24343">
    <property type="entry name" value="OB_DEPS-1_1st"/>
    <property type="match status" value="1"/>
</dbReference>
<dbReference type="InterPro" id="IPR055929">
    <property type="entry name" value="DUF7506"/>
</dbReference>
<dbReference type="Pfam" id="PF24338">
    <property type="entry name" value="DUF7506"/>
    <property type="match status" value="1"/>
</dbReference>
<protein>
    <submittedName>
        <fullName evidence="6">Uncharacterized protein</fullName>
    </submittedName>
</protein>
<sequence>MNHCIPDRELQPKNAPRSEGLVITEPMGGDVINYVWRERDDTLFKMPSKFFQCRDSKLKRTEQLRRETPLEFGDNIVFTCGNANWIFDYEKSGKQNTKARFESKCVDGKYMVRTVCVIQGKKPRRCWTKSFGFIDIGKAEKIIRQQAIPDVALFCWIEIGIKFDNNNQVMMYRNFAEFDSVAQDDRMLVDEAEWNVGTNVAPKSWEDTDDEDFEDFVEKDDAQLLGVKTNLEGILIARFEIFCRELKDARVLMGMWKAEHCQNLPIGQTITFDVYYSDIWDAWIVYLYDDNFTKPDEICEVVQSQDKVGEYKIGVRMPLYNALVTGMYAHSYFGLITDTHNLLRTVPISSDPPETVDVYIKDLGDKRFARFDICDMPEVTKETVWEEEERSEQIPLKAEGFVLNQFEGRVYSSTFPSAKFYFGKYVDFYMFPTGTWIRFLSRYHPRVGCHEIYDCEEMIEKPPLECGQKLCEQCYEAKNQTCEHNLFEFKIDAEFHQIYKQLLHNRMYGFINDPDNQFVRKKKYRKYDIIVQECCKKDSFDQLTLFELKRMAKANETLSNGVRNHRRVRNQDDPFCDLEDRVDGRDEDGQPISQVEYNSLHSKRERELIARARKKERDRAAKEVQMATLRG</sequence>
<evidence type="ECO:0000313" key="6">
    <source>
        <dbReference type="EMBL" id="KAI1728825.1"/>
    </source>
</evidence>
<reference evidence="6" key="1">
    <citation type="submission" date="2022-01" db="EMBL/GenBank/DDBJ databases">
        <title>Genome Sequence Resource for Two Populations of Ditylenchus destructor, the Migratory Endoparasitic Phytonematode.</title>
        <authorList>
            <person name="Zhang H."/>
            <person name="Lin R."/>
            <person name="Xie B."/>
        </authorList>
    </citation>
    <scope>NUCLEOTIDE SEQUENCE</scope>
    <source>
        <strain evidence="6">BazhouSP</strain>
    </source>
</reference>